<proteinExistence type="predicted"/>
<accession>A0AAV1J2H4</accession>
<gene>
    <name evidence="1" type="ORF">LNINA_LOCUS2087</name>
</gene>
<sequence length="156" mass="17779">MIQVGSCCKMLSPLNIKASSVPFEEGPTAMFSEISPEMIYEALRRLSMWRQHVETSAILDYIGRNYPVNPDKSELLMELLDKLVIAVIVGIVCQSSTDTWYLSCALERRKIKKTHVTLFWKVYSDTLQPISKRQNTTSQNTNSQNGTLRVFDSEIL</sequence>
<evidence type="ECO:0000313" key="2">
    <source>
        <dbReference type="Proteomes" id="UP001497472"/>
    </source>
</evidence>
<protein>
    <submittedName>
        <fullName evidence="1">Uncharacterized protein</fullName>
    </submittedName>
</protein>
<dbReference type="EMBL" id="CAVLEF010000003">
    <property type="protein sequence ID" value="CAK1542169.1"/>
    <property type="molecule type" value="Genomic_DNA"/>
</dbReference>
<evidence type="ECO:0000313" key="1">
    <source>
        <dbReference type="EMBL" id="CAK1542169.1"/>
    </source>
</evidence>
<keyword evidence="2" id="KW-1185">Reference proteome</keyword>
<name>A0AAV1J2H4_9NEOP</name>
<dbReference type="AlphaFoldDB" id="A0AAV1J2H4"/>
<dbReference type="Proteomes" id="UP001497472">
    <property type="component" value="Unassembled WGS sequence"/>
</dbReference>
<organism evidence="1 2">
    <name type="scientific">Leptosia nina</name>
    <dbReference type="NCBI Taxonomy" id="320188"/>
    <lineage>
        <taxon>Eukaryota</taxon>
        <taxon>Metazoa</taxon>
        <taxon>Ecdysozoa</taxon>
        <taxon>Arthropoda</taxon>
        <taxon>Hexapoda</taxon>
        <taxon>Insecta</taxon>
        <taxon>Pterygota</taxon>
        <taxon>Neoptera</taxon>
        <taxon>Endopterygota</taxon>
        <taxon>Lepidoptera</taxon>
        <taxon>Glossata</taxon>
        <taxon>Ditrysia</taxon>
        <taxon>Papilionoidea</taxon>
        <taxon>Pieridae</taxon>
        <taxon>Pierinae</taxon>
        <taxon>Leptosia</taxon>
    </lineage>
</organism>
<comment type="caution">
    <text evidence="1">The sequence shown here is derived from an EMBL/GenBank/DDBJ whole genome shotgun (WGS) entry which is preliminary data.</text>
</comment>
<reference evidence="1 2" key="1">
    <citation type="submission" date="2023-11" db="EMBL/GenBank/DDBJ databases">
        <authorList>
            <person name="Okamura Y."/>
        </authorList>
    </citation>
    <scope>NUCLEOTIDE SEQUENCE [LARGE SCALE GENOMIC DNA]</scope>
</reference>